<dbReference type="EMBL" id="BLLF01005683">
    <property type="protein sequence ID" value="GFH31507.1"/>
    <property type="molecule type" value="Genomic_DNA"/>
</dbReference>
<proteinExistence type="predicted"/>
<sequence>LRQYDLAPRLKQDLEQLVSAVDELHFLSSSSQQFDARQLSMAAWSLSKLKPQLPAAAVTSACTAIARHSASSEAMKRGGWREWSNLLHGLAAAGMQCSSSPDLTWLCDQAVQLLPEKLARGAAGQDISMTLLAMVKSGYTGSAQPLLQSVTAAISQGEVMADAKPQAWTNLIWAASKLPGCREEARQLLDQFAIRAQAVVPGFNAQDVSNILYAMGMVLWHDKEVCRQLAEQAVVAQGTMNGQALANSLYALARLGYLDSSVRSLAAGVAKADLTAYNAQDFANLLYARSMFLALSIHQAVSSGHSQLASEPQLNSMAAALKVVQALAAAGYDEVQQAALSQDGTYCAQLLVQGPGLIQGMSVEDSPYYLHDGSMSGVVAHVKLHQLNHFDAVVVVNKAAFDQLASDSERAAFMREQAKSAGALPSQRAGQAPGLMPRPVRPRV</sequence>
<reference evidence="3 4" key="1">
    <citation type="submission" date="2020-02" db="EMBL/GenBank/DDBJ databases">
        <title>Draft genome sequence of Haematococcus lacustris strain NIES-144.</title>
        <authorList>
            <person name="Morimoto D."/>
            <person name="Nakagawa S."/>
            <person name="Yoshida T."/>
            <person name="Sawayama S."/>
        </authorList>
    </citation>
    <scope>NUCLEOTIDE SEQUENCE [LARGE SCALE GENOMIC DNA]</scope>
    <source>
        <strain evidence="3 4">NIES-144</strain>
    </source>
</reference>
<organism evidence="3 4">
    <name type="scientific">Haematococcus lacustris</name>
    <name type="common">Green alga</name>
    <name type="synonym">Haematococcus pluvialis</name>
    <dbReference type="NCBI Taxonomy" id="44745"/>
    <lineage>
        <taxon>Eukaryota</taxon>
        <taxon>Viridiplantae</taxon>
        <taxon>Chlorophyta</taxon>
        <taxon>core chlorophytes</taxon>
        <taxon>Chlorophyceae</taxon>
        <taxon>CS clade</taxon>
        <taxon>Chlamydomonadales</taxon>
        <taxon>Haematococcaceae</taxon>
        <taxon>Haematococcus</taxon>
    </lineage>
</organism>
<feature type="domain" description="RNA-editing substrate-binding complex 6 protein" evidence="2">
    <location>
        <begin position="187"/>
        <end position="290"/>
    </location>
</feature>
<feature type="non-terminal residue" evidence="3">
    <location>
        <position position="444"/>
    </location>
</feature>
<evidence type="ECO:0000259" key="2">
    <source>
        <dbReference type="Pfam" id="PF26188"/>
    </source>
</evidence>
<dbReference type="InterPro" id="IPR058917">
    <property type="entry name" value="RESC6_dom"/>
</dbReference>
<name>A0A6A0AI17_HAELA</name>
<comment type="caution">
    <text evidence="3">The sequence shown here is derived from an EMBL/GenBank/DDBJ whole genome shotgun (WGS) entry which is preliminary data.</text>
</comment>
<protein>
    <submittedName>
        <fullName evidence="3">RAP domain-containing protein</fullName>
    </submittedName>
</protein>
<dbReference type="Pfam" id="PF26188">
    <property type="entry name" value="RESC6"/>
    <property type="match status" value="1"/>
</dbReference>
<dbReference type="AlphaFoldDB" id="A0A6A0AI17"/>
<feature type="non-terminal residue" evidence="3">
    <location>
        <position position="1"/>
    </location>
</feature>
<evidence type="ECO:0000313" key="4">
    <source>
        <dbReference type="Proteomes" id="UP000485058"/>
    </source>
</evidence>
<feature type="region of interest" description="Disordered" evidence="1">
    <location>
        <begin position="418"/>
        <end position="444"/>
    </location>
</feature>
<keyword evidence="4" id="KW-1185">Reference proteome</keyword>
<accession>A0A6A0AI17</accession>
<gene>
    <name evidence="3" type="ORF">HaLaN_30567</name>
</gene>
<evidence type="ECO:0000313" key="3">
    <source>
        <dbReference type="EMBL" id="GFH31507.1"/>
    </source>
</evidence>
<dbReference type="Proteomes" id="UP000485058">
    <property type="component" value="Unassembled WGS sequence"/>
</dbReference>
<evidence type="ECO:0000256" key="1">
    <source>
        <dbReference type="SAM" id="MobiDB-lite"/>
    </source>
</evidence>